<name>A0A8J6EZ30_ELECQ</name>
<evidence type="ECO:0000313" key="1">
    <source>
        <dbReference type="EMBL" id="KAG9477655.1"/>
    </source>
</evidence>
<proteinExistence type="predicted"/>
<evidence type="ECO:0000313" key="2">
    <source>
        <dbReference type="Proteomes" id="UP000770717"/>
    </source>
</evidence>
<dbReference type="AlphaFoldDB" id="A0A8J6EZ30"/>
<protein>
    <submittedName>
        <fullName evidence="1">Uncharacterized protein</fullName>
    </submittedName>
</protein>
<dbReference type="EMBL" id="WNTK01000009">
    <property type="protein sequence ID" value="KAG9477655.1"/>
    <property type="molecule type" value="Genomic_DNA"/>
</dbReference>
<reference evidence="1" key="1">
    <citation type="thesis" date="2020" institute="ProQuest LLC" country="789 East Eisenhower Parkway, Ann Arbor, MI, USA">
        <title>Comparative Genomics and Chromosome Evolution.</title>
        <authorList>
            <person name="Mudd A.B."/>
        </authorList>
    </citation>
    <scope>NUCLEOTIDE SEQUENCE</scope>
    <source>
        <strain evidence="1">HN-11 Male</strain>
        <tissue evidence="1">Kidney and liver</tissue>
    </source>
</reference>
<dbReference type="Proteomes" id="UP000770717">
    <property type="component" value="Unassembled WGS sequence"/>
</dbReference>
<organism evidence="1 2">
    <name type="scientific">Eleutherodactylus coqui</name>
    <name type="common">Puerto Rican coqui</name>
    <dbReference type="NCBI Taxonomy" id="57060"/>
    <lineage>
        <taxon>Eukaryota</taxon>
        <taxon>Metazoa</taxon>
        <taxon>Chordata</taxon>
        <taxon>Craniata</taxon>
        <taxon>Vertebrata</taxon>
        <taxon>Euteleostomi</taxon>
        <taxon>Amphibia</taxon>
        <taxon>Batrachia</taxon>
        <taxon>Anura</taxon>
        <taxon>Neobatrachia</taxon>
        <taxon>Hyloidea</taxon>
        <taxon>Eleutherodactylidae</taxon>
        <taxon>Eleutherodactylinae</taxon>
        <taxon>Eleutherodactylus</taxon>
        <taxon>Eleutherodactylus</taxon>
    </lineage>
</organism>
<sequence>MNCNTDECLLYGIMGNRNLSSTYITNQVQQYVLLHDDEHGRHCRITKTERSLPANRNLGRLSSETSAPTGCVQYHPCLQWC</sequence>
<accession>A0A8J6EZ30</accession>
<gene>
    <name evidence="1" type="ORF">GDO78_012916</name>
</gene>
<keyword evidence="2" id="KW-1185">Reference proteome</keyword>
<comment type="caution">
    <text evidence="1">The sequence shown here is derived from an EMBL/GenBank/DDBJ whole genome shotgun (WGS) entry which is preliminary data.</text>
</comment>